<dbReference type="GeneID" id="100373631"/>
<protein>
    <submittedName>
        <fullName evidence="6">C-type mannose receptor 2-like</fullName>
    </submittedName>
    <submittedName>
        <fullName evidence="4">Lithostathine-like protein109</fullName>
    </submittedName>
</protein>
<dbReference type="SMART" id="SM00034">
    <property type="entry name" value="CLECT"/>
    <property type="match status" value="1"/>
</dbReference>
<sequence length="154" mass="17827">MWCLCLFLVIAELSLVSAQNCPRYWFRNNEESYCYRYFSGLQTWQKAQDICETYGANLASIKDESENDFVFKLQGYGCNNGIWIGLSDIVTEGTFKWFDGNALVYENWHVDEPDNNGDQDCVEIDGSRGVDYSKWNDAVCTDTKPFVCKWFLPL</sequence>
<evidence type="ECO:0000256" key="2">
    <source>
        <dbReference type="SAM" id="SignalP"/>
    </source>
</evidence>
<organism evidence="4">
    <name type="scientific">Saccoglossus kowalevskii</name>
    <name type="common">Acorn worm</name>
    <dbReference type="NCBI Taxonomy" id="10224"/>
    <lineage>
        <taxon>Eukaryota</taxon>
        <taxon>Metazoa</taxon>
        <taxon>Hemichordata</taxon>
        <taxon>Enteropneusta</taxon>
        <taxon>Harrimaniidae</taxon>
        <taxon>Saccoglossus</taxon>
    </lineage>
</organism>
<dbReference type="AlphaFoldDB" id="A0A0U2SR89"/>
<reference evidence="6" key="2">
    <citation type="submission" date="2025-05" db="UniProtKB">
        <authorList>
            <consortium name="RefSeq"/>
        </authorList>
    </citation>
    <scope>IDENTIFICATION</scope>
    <source>
        <tissue evidence="6">Testes</tissue>
    </source>
</reference>
<dbReference type="Gene3D" id="3.10.100.10">
    <property type="entry name" value="Mannose-Binding Protein A, subunit A"/>
    <property type="match status" value="1"/>
</dbReference>
<evidence type="ECO:0000256" key="1">
    <source>
        <dbReference type="ARBA" id="ARBA00023157"/>
    </source>
</evidence>
<dbReference type="Proteomes" id="UP000694865">
    <property type="component" value="Unplaced"/>
</dbReference>
<dbReference type="InterPro" id="IPR016186">
    <property type="entry name" value="C-type_lectin-like/link_sf"/>
</dbReference>
<gene>
    <name evidence="6" type="primary">LOC100373631</name>
</gene>
<dbReference type="SUPFAM" id="SSF56436">
    <property type="entry name" value="C-type lectin-like"/>
    <property type="match status" value="1"/>
</dbReference>
<dbReference type="EMBL" id="KT954996">
    <property type="protein sequence ID" value="ALR88642.1"/>
    <property type="molecule type" value="mRNA"/>
</dbReference>
<evidence type="ECO:0000313" key="6">
    <source>
        <dbReference type="RefSeq" id="XP_002737988.1"/>
    </source>
</evidence>
<evidence type="ECO:0000313" key="4">
    <source>
        <dbReference type="EMBL" id="ALR88642.1"/>
    </source>
</evidence>
<dbReference type="PANTHER" id="PTHR22803">
    <property type="entry name" value="MANNOSE, PHOSPHOLIPASE, LECTIN RECEPTOR RELATED"/>
    <property type="match status" value="1"/>
</dbReference>
<dbReference type="KEGG" id="sko:100373631"/>
<keyword evidence="5" id="KW-1185">Reference proteome</keyword>
<name>A0A0U2SR89_SACKO</name>
<keyword evidence="2" id="KW-0732">Signal</keyword>
<proteinExistence type="evidence at transcript level"/>
<dbReference type="RefSeq" id="XP_002737988.1">
    <property type="nucleotide sequence ID" value="XM_002737942.2"/>
</dbReference>
<evidence type="ECO:0000259" key="3">
    <source>
        <dbReference type="PROSITE" id="PS50041"/>
    </source>
</evidence>
<accession>A0A0U2SR89</accession>
<feature type="chain" id="PRO_5006832255" evidence="2">
    <location>
        <begin position="19"/>
        <end position="154"/>
    </location>
</feature>
<evidence type="ECO:0000313" key="5">
    <source>
        <dbReference type="Proteomes" id="UP000694865"/>
    </source>
</evidence>
<dbReference type="PROSITE" id="PS00615">
    <property type="entry name" value="C_TYPE_LECTIN_1"/>
    <property type="match status" value="1"/>
</dbReference>
<feature type="signal peptide" evidence="2">
    <location>
        <begin position="1"/>
        <end position="18"/>
    </location>
</feature>
<dbReference type="Pfam" id="PF00059">
    <property type="entry name" value="Lectin_C"/>
    <property type="match status" value="1"/>
</dbReference>
<feature type="domain" description="C-type lectin" evidence="3">
    <location>
        <begin position="30"/>
        <end position="149"/>
    </location>
</feature>
<dbReference type="InterPro" id="IPR001304">
    <property type="entry name" value="C-type_lectin-like"/>
</dbReference>
<dbReference type="InterPro" id="IPR016187">
    <property type="entry name" value="CTDL_fold"/>
</dbReference>
<reference evidence="4" key="1">
    <citation type="journal article" date="2015" name="Nature">
        <title>Hemichordate genomes and deuterostome origins.</title>
        <authorList>
            <person name="Simakov O."/>
            <person name="Kawashima T."/>
            <person name="Marletaz F."/>
            <person name="Jenkins J."/>
            <person name="Koyanagi R."/>
            <person name="Mitros T."/>
            <person name="Hisata K."/>
            <person name="Bredeson J."/>
            <person name="Shoguchi E."/>
            <person name="Gyoja F."/>
            <person name="Yue J.X."/>
            <person name="Chen Y.C."/>
            <person name="Freeman R.M.Jr."/>
            <person name="Sasaki A."/>
            <person name="Hikosaka-Katayama T."/>
            <person name="Sato A."/>
            <person name="Fujie M."/>
            <person name="Baughman K.W."/>
            <person name="Levine J."/>
            <person name="Gonzalez P."/>
            <person name="Cameron C."/>
            <person name="Fritzenwanker J.H."/>
            <person name="Pani A.M."/>
            <person name="Goto H."/>
            <person name="Kanda M."/>
            <person name="Arakaki N."/>
            <person name="Yamasaki S."/>
            <person name="Qu J."/>
            <person name="Cree A."/>
            <person name="Ding Y."/>
            <person name="Dinh H.H."/>
            <person name="Dugan S."/>
            <person name="Holder M."/>
            <person name="Jhangiani S.N."/>
            <person name="Kovar C.L."/>
            <person name="Lee S.L."/>
            <person name="Lewis L.R."/>
            <person name="Morton D."/>
            <person name="Nazareth L.V."/>
            <person name="Okwuonu G."/>
            <person name="Santibanez J."/>
            <person name="Chen R."/>
            <person name="Richards S."/>
            <person name="Muzny D.M."/>
            <person name="Gillis A."/>
            <person name="Peshkin L."/>
            <person name="Wu M."/>
            <person name="Humphreys T."/>
            <person name="Su Y.H."/>
            <person name="Putnam N.H."/>
            <person name="Schmutz J."/>
            <person name="Fujiyama A."/>
            <person name="Yu J.K."/>
            <person name="Tagawa K."/>
            <person name="Worley K.C."/>
            <person name="Gibbs R.A."/>
            <person name="Kirschner M.W."/>
            <person name="Lowe C.J."/>
            <person name="Satoh N."/>
            <person name="Rokhsar D.S."/>
            <person name="Gerhart J."/>
        </authorList>
    </citation>
    <scope>NUCLEOTIDE SEQUENCE</scope>
</reference>
<dbReference type="InterPro" id="IPR050111">
    <property type="entry name" value="C-type_lectin/snaclec_domain"/>
</dbReference>
<dbReference type="InterPro" id="IPR018378">
    <property type="entry name" value="C-type_lectin_CS"/>
</dbReference>
<dbReference type="CDD" id="cd00037">
    <property type="entry name" value="CLECT"/>
    <property type="match status" value="1"/>
</dbReference>
<keyword evidence="1" id="KW-1015">Disulfide bond</keyword>
<dbReference type="OrthoDB" id="6133475at2759"/>
<dbReference type="PROSITE" id="PS50041">
    <property type="entry name" value="C_TYPE_LECTIN_2"/>
    <property type="match status" value="1"/>
</dbReference>